<gene>
    <name evidence="2" type="ORF">BgAZ_209320</name>
</gene>
<evidence type="ECO:0000313" key="3">
    <source>
        <dbReference type="Proteomes" id="UP001230268"/>
    </source>
</evidence>
<sequence>MCSGFRRFALITLRFYRRYPGRKRIQVETKIKSPKRYDELRSDNPTVLLQGNMFTPESAGPRELSMLCFKVVNMGYADAGILLRYVQCSINILPKMRIKHIALVLQSVSKYVAKNAAVLTRAGDTSFEQEIENREKLLMKVLELIELLTKDMFKLFARAVPKDLGMVSLSMVTICEHSIKELDITKHSYILNATESTLRHVAEIIGPKLPFCELQEYAALAKAFCKMPPQVEYADLFLRDLANEISCLLNEKNDYMKDLLNGTYVGDDILEELPSMPRELTTIACTMSRRVKHHSMWRRMSESIELMIKLGNRESELFSTLDGQTLVLLATSLSRHADVSFLLETLLENTAEPLKPEWSIICIGLALNSLDDMDMAKRMWDTLDFSKLSNLNDTSKAHLLLAAMRIPSITEEQMSVLRSFGNNECSPELLVSLYACRHKLGADWSNEVLKSIMESLDKLSPANLVTLLKNADEKHGLKAPVLSALYDKIGDLHIDKLHHLILYIIEHHAEHTELIEKLLSRISEVFPTGDTNSMLLLLKRLEEAKIDPTRFFSKASIDAVRHNNKDDTASHDCHPDNLDSEGLGEEGVISGVGLKLSEQDDTEIAKLSRALRAH</sequence>
<evidence type="ECO:0000256" key="1">
    <source>
        <dbReference type="SAM" id="MobiDB-lite"/>
    </source>
</evidence>
<feature type="compositionally biased region" description="Basic and acidic residues" evidence="1">
    <location>
        <begin position="564"/>
        <end position="577"/>
    </location>
</feature>
<comment type="caution">
    <text evidence="2">The sequence shown here is derived from an EMBL/GenBank/DDBJ whole genome shotgun (WGS) entry which is preliminary data.</text>
</comment>
<evidence type="ECO:0000313" key="2">
    <source>
        <dbReference type="EMBL" id="KAK1444056.1"/>
    </source>
</evidence>
<reference evidence="2" key="1">
    <citation type="submission" date="2023-08" db="EMBL/GenBank/DDBJ databases">
        <title>Draft sequence of the Babesia gibsoni genome.</title>
        <authorList>
            <person name="Yamagishi J.Y."/>
            <person name="Xuan X.X."/>
        </authorList>
    </citation>
    <scope>NUCLEOTIDE SEQUENCE</scope>
    <source>
        <strain evidence="2">Azabu</strain>
    </source>
</reference>
<dbReference type="Proteomes" id="UP001230268">
    <property type="component" value="Unassembled WGS sequence"/>
</dbReference>
<name>A0AAD8USC6_BABGI</name>
<feature type="region of interest" description="Disordered" evidence="1">
    <location>
        <begin position="564"/>
        <end position="584"/>
    </location>
</feature>
<dbReference type="EMBL" id="JAVEPI010000002">
    <property type="protein sequence ID" value="KAK1444056.1"/>
    <property type="molecule type" value="Genomic_DNA"/>
</dbReference>
<proteinExistence type="predicted"/>
<organism evidence="2 3">
    <name type="scientific">Babesia gibsoni</name>
    <dbReference type="NCBI Taxonomy" id="33632"/>
    <lineage>
        <taxon>Eukaryota</taxon>
        <taxon>Sar</taxon>
        <taxon>Alveolata</taxon>
        <taxon>Apicomplexa</taxon>
        <taxon>Aconoidasida</taxon>
        <taxon>Piroplasmida</taxon>
        <taxon>Babesiidae</taxon>
        <taxon>Babesia</taxon>
    </lineage>
</organism>
<keyword evidence="3" id="KW-1185">Reference proteome</keyword>
<protein>
    <submittedName>
        <fullName evidence="2">Uncharacterized protein</fullName>
    </submittedName>
</protein>
<dbReference type="AlphaFoldDB" id="A0AAD8USC6"/>
<accession>A0AAD8USC6</accession>